<accession>A0ABM3FDR8</accession>
<comment type="similarity">
    <text evidence="1 3">Belongs to the short-chain dehydrogenases/reductases (SDR) family.</text>
</comment>
<keyword evidence="4" id="KW-1133">Transmembrane helix</keyword>
<feature type="transmembrane region" description="Helical" evidence="4">
    <location>
        <begin position="12"/>
        <end position="39"/>
    </location>
</feature>
<keyword evidence="5" id="KW-1185">Reference proteome</keyword>
<dbReference type="Pfam" id="PF00106">
    <property type="entry name" value="adh_short"/>
    <property type="match status" value="1"/>
</dbReference>
<dbReference type="Proteomes" id="UP000829291">
    <property type="component" value="Chromosome 2"/>
</dbReference>
<dbReference type="Gene3D" id="3.40.50.720">
    <property type="entry name" value="NAD(P)-binding Rossmann-like Domain"/>
    <property type="match status" value="1"/>
</dbReference>
<reference evidence="6" key="1">
    <citation type="submission" date="2025-08" db="UniProtKB">
        <authorList>
            <consortium name="RefSeq"/>
        </authorList>
    </citation>
    <scope>IDENTIFICATION</scope>
    <source>
        <tissue evidence="6">Thorax and Abdomen</tissue>
    </source>
</reference>
<sequence>MVSHRARTVTCAIMVTAYAGIAIFADIFLFLVKVTYFIVEGTFRIFFPVEEKSVAGEIVLITGAGHGIGRELALQYASLGAKIVCWDLNEKSNNETAEEIKRANVASAVYTYKCDVTNREEVFRVSENVRKEVGDVTILVNNAGIMPCRTLLDHTPEEIRKIFDVNVIAHFWTLQAFLPSMIEKNHGHVVALSSMAGISGLPNLVPYCGSKFAVRGLMEATALELRDLMATKEMNIKFTCVFPYMVDTGLCKKPKVRFPSIMSLLPPKVAATEIVRAQRRNIPEASIPGIFFHVNNVARNFPTKVGLLLRDFLDSGVEAD</sequence>
<dbReference type="PANTHER" id="PTHR24322">
    <property type="entry name" value="PKSB"/>
    <property type="match status" value="1"/>
</dbReference>
<evidence type="ECO:0000256" key="1">
    <source>
        <dbReference type="ARBA" id="ARBA00006484"/>
    </source>
</evidence>
<evidence type="ECO:0000256" key="2">
    <source>
        <dbReference type="ARBA" id="ARBA00023002"/>
    </source>
</evidence>
<keyword evidence="2" id="KW-0560">Oxidoreductase</keyword>
<dbReference type="CDD" id="cd05339">
    <property type="entry name" value="17beta-HSDXI-like_SDR_c"/>
    <property type="match status" value="1"/>
</dbReference>
<keyword evidence="4" id="KW-0812">Transmembrane</keyword>
<dbReference type="InterPro" id="IPR020904">
    <property type="entry name" value="Sc_DH/Rdtase_CS"/>
</dbReference>
<dbReference type="InterPro" id="IPR036291">
    <property type="entry name" value="NAD(P)-bd_dom_sf"/>
</dbReference>
<evidence type="ECO:0000256" key="4">
    <source>
        <dbReference type="SAM" id="Phobius"/>
    </source>
</evidence>
<dbReference type="PRINTS" id="PR00080">
    <property type="entry name" value="SDRFAMILY"/>
</dbReference>
<dbReference type="PROSITE" id="PS00061">
    <property type="entry name" value="ADH_SHORT"/>
    <property type="match status" value="1"/>
</dbReference>
<dbReference type="PRINTS" id="PR00081">
    <property type="entry name" value="GDHRDH"/>
</dbReference>
<dbReference type="RefSeq" id="XP_046586167.1">
    <property type="nucleotide sequence ID" value="XM_046730211.1"/>
</dbReference>
<dbReference type="PANTHER" id="PTHR24322:SF736">
    <property type="entry name" value="RETINOL DEHYDROGENASE 10"/>
    <property type="match status" value="1"/>
</dbReference>
<dbReference type="GeneID" id="107223340"/>
<gene>
    <name evidence="6" type="primary">LOC107223340</name>
</gene>
<keyword evidence="4" id="KW-0472">Membrane</keyword>
<proteinExistence type="inferred from homology"/>
<evidence type="ECO:0000256" key="3">
    <source>
        <dbReference type="RuleBase" id="RU000363"/>
    </source>
</evidence>
<name>A0ABM3FDR8_NEOLC</name>
<dbReference type="SUPFAM" id="SSF51735">
    <property type="entry name" value="NAD(P)-binding Rossmann-fold domains"/>
    <property type="match status" value="1"/>
</dbReference>
<dbReference type="InterPro" id="IPR002347">
    <property type="entry name" value="SDR_fam"/>
</dbReference>
<evidence type="ECO:0000313" key="5">
    <source>
        <dbReference type="Proteomes" id="UP000829291"/>
    </source>
</evidence>
<evidence type="ECO:0000313" key="6">
    <source>
        <dbReference type="RefSeq" id="XP_046586167.1"/>
    </source>
</evidence>
<organism evidence="5 6">
    <name type="scientific">Neodiprion lecontei</name>
    <name type="common">Redheaded pine sawfly</name>
    <dbReference type="NCBI Taxonomy" id="441921"/>
    <lineage>
        <taxon>Eukaryota</taxon>
        <taxon>Metazoa</taxon>
        <taxon>Ecdysozoa</taxon>
        <taxon>Arthropoda</taxon>
        <taxon>Hexapoda</taxon>
        <taxon>Insecta</taxon>
        <taxon>Pterygota</taxon>
        <taxon>Neoptera</taxon>
        <taxon>Endopterygota</taxon>
        <taxon>Hymenoptera</taxon>
        <taxon>Tenthredinoidea</taxon>
        <taxon>Diprionidae</taxon>
        <taxon>Diprioninae</taxon>
        <taxon>Neodiprion</taxon>
    </lineage>
</organism>
<protein>
    <submittedName>
        <fullName evidence="6">Epidermal retinol dehydrogenase 2 isoform X2</fullName>
    </submittedName>
</protein>